<protein>
    <recommendedName>
        <fullName evidence="2">FecR protein domain-containing protein</fullName>
    </recommendedName>
</protein>
<keyword evidence="4" id="KW-1185">Reference proteome</keyword>
<feature type="compositionally biased region" description="Pro residues" evidence="1">
    <location>
        <begin position="219"/>
        <end position="232"/>
    </location>
</feature>
<evidence type="ECO:0000259" key="2">
    <source>
        <dbReference type="Pfam" id="PF04773"/>
    </source>
</evidence>
<feature type="region of interest" description="Disordered" evidence="1">
    <location>
        <begin position="192"/>
        <end position="241"/>
    </location>
</feature>
<feature type="domain" description="FecR protein" evidence="2">
    <location>
        <begin position="71"/>
        <end position="172"/>
    </location>
</feature>
<reference evidence="3 4" key="1">
    <citation type="submission" date="2020-03" db="EMBL/GenBank/DDBJ databases">
        <authorList>
            <consortium name="Genoscope - CEA"/>
            <person name="William W."/>
        </authorList>
    </citation>
    <scope>NUCLEOTIDE SEQUENCE [LARGE SCALE GENOMIC DNA]</scope>
    <source>
        <strain evidence="4">DSM 16959</strain>
    </source>
</reference>
<name>A0A6S6XR86_9PROT</name>
<dbReference type="KEGG" id="doe:DENOEST_0008"/>
<dbReference type="PANTHER" id="PTHR38731">
    <property type="entry name" value="LIPL45-RELATED LIPOPROTEIN-RELATED"/>
    <property type="match status" value="1"/>
</dbReference>
<evidence type="ECO:0000313" key="3">
    <source>
        <dbReference type="EMBL" id="CAB1367180.1"/>
    </source>
</evidence>
<dbReference type="InterPro" id="IPR006860">
    <property type="entry name" value="FecR"/>
</dbReference>
<organism evidence="3 4">
    <name type="scientific">Denitratisoma oestradiolicum</name>
    <dbReference type="NCBI Taxonomy" id="311182"/>
    <lineage>
        <taxon>Bacteria</taxon>
        <taxon>Pseudomonadati</taxon>
        <taxon>Pseudomonadota</taxon>
        <taxon>Betaproteobacteria</taxon>
        <taxon>Nitrosomonadales</taxon>
        <taxon>Sterolibacteriaceae</taxon>
        <taxon>Denitratisoma</taxon>
    </lineage>
</organism>
<gene>
    <name evidence="3" type="ORF">DENOEST_0008</name>
</gene>
<dbReference type="Pfam" id="PF04773">
    <property type="entry name" value="FecR"/>
    <property type="match status" value="1"/>
</dbReference>
<evidence type="ECO:0000313" key="4">
    <source>
        <dbReference type="Proteomes" id="UP000515733"/>
    </source>
</evidence>
<dbReference type="AlphaFoldDB" id="A0A6S6XR86"/>
<dbReference type="Proteomes" id="UP000515733">
    <property type="component" value="Chromosome"/>
</dbReference>
<sequence>MTRLSSFRGLLTGALGRWAAFALPLLAGLALPAGAVEGEVVFVRGDARLLPAEGPARILRAGDKIAPGQGLQTGKDGYIHIRFPDGGFVGLRPASRFALEAYGVDPASPEGLKVRYRLEQGTVRTITGKAIEQDKSRYRFNTPLAAIGVRGTDYVVQVTDNAARASVNAGTIVLAPFGAGCEAAAQGPAIPSTPVPWRPWATPISNTGPAPWRRKSSRPPCPTAPPPCPREPSPQKRAEAGAALTTVDPTATATANRINDVLGGEAASRTPAPPPVSEVPPSVVVPEPPPQVTWGRWASIATLSPTVAEQTAKGYESRLSNPLFGLMSSSMPETLPKQGVAGFNLRAGEAYLREGASLTPMVLRDASLTVDFGNRRFDTRLTVSGAGLDLPLAATGSVQWQGYLLGDNARSTMEVVGLLAGPGATEAGYLFDKTLSGGASLSGATAWRR</sequence>
<proteinExistence type="predicted"/>
<dbReference type="EMBL" id="LR778301">
    <property type="protein sequence ID" value="CAB1367180.1"/>
    <property type="molecule type" value="Genomic_DNA"/>
</dbReference>
<accession>A0A6S6XR86</accession>
<evidence type="ECO:0000256" key="1">
    <source>
        <dbReference type="SAM" id="MobiDB-lite"/>
    </source>
</evidence>
<dbReference type="RefSeq" id="WP_183148163.1">
    <property type="nucleotide sequence ID" value="NZ_LR778301.1"/>
</dbReference>